<evidence type="ECO:0000313" key="8">
    <source>
        <dbReference type="EMBL" id="KAF5545568.1"/>
    </source>
</evidence>
<dbReference type="GO" id="GO:0050501">
    <property type="term" value="F:hyaluronan synthase activity"/>
    <property type="evidence" value="ECO:0007669"/>
    <property type="project" value="TreeGrafter"/>
</dbReference>
<keyword evidence="7" id="KW-0812">Transmembrane</keyword>
<organism evidence="8 9">
    <name type="scientific">Fusarium phyllophilum</name>
    <dbReference type="NCBI Taxonomy" id="47803"/>
    <lineage>
        <taxon>Eukaryota</taxon>
        <taxon>Fungi</taxon>
        <taxon>Dikarya</taxon>
        <taxon>Ascomycota</taxon>
        <taxon>Pezizomycotina</taxon>
        <taxon>Sordariomycetes</taxon>
        <taxon>Hypocreomycetidae</taxon>
        <taxon>Hypocreales</taxon>
        <taxon>Nectriaceae</taxon>
        <taxon>Fusarium</taxon>
        <taxon>Fusarium fujikuroi species complex</taxon>
    </lineage>
</organism>
<dbReference type="SUPFAM" id="SSF53448">
    <property type="entry name" value="Nucleotide-diphospho-sugar transferases"/>
    <property type="match status" value="1"/>
</dbReference>
<dbReference type="OrthoDB" id="9876900at2759"/>
<reference evidence="8 9" key="1">
    <citation type="submission" date="2020-05" db="EMBL/GenBank/DDBJ databases">
        <title>Identification and distribution of gene clusters putatively required for synthesis of sphingolipid metabolism inhibitors in phylogenetically diverse species of the filamentous fungus Fusarium.</title>
        <authorList>
            <person name="Kim H.-S."/>
            <person name="Busman M."/>
            <person name="Brown D.W."/>
            <person name="Divon H."/>
            <person name="Uhlig S."/>
            <person name="Proctor R.H."/>
        </authorList>
    </citation>
    <scope>NUCLEOTIDE SEQUENCE [LARGE SCALE GENOMIC DNA]</scope>
    <source>
        <strain evidence="8 9">NRRL 13617</strain>
    </source>
</reference>
<dbReference type="GO" id="GO:0030213">
    <property type="term" value="P:hyaluronan biosynthetic process"/>
    <property type="evidence" value="ECO:0007669"/>
    <property type="project" value="TreeGrafter"/>
</dbReference>
<dbReference type="CDD" id="cd06423">
    <property type="entry name" value="CESA_like"/>
    <property type="match status" value="1"/>
</dbReference>
<dbReference type="PANTHER" id="PTHR22913:SF12">
    <property type="entry name" value="MANNURONAN SYNTHASE"/>
    <property type="match status" value="1"/>
</dbReference>
<feature type="transmembrane region" description="Helical" evidence="7">
    <location>
        <begin position="489"/>
        <end position="512"/>
    </location>
</feature>
<evidence type="ECO:0000256" key="4">
    <source>
        <dbReference type="ARBA" id="ARBA00022679"/>
    </source>
</evidence>
<evidence type="ECO:0000256" key="6">
    <source>
        <dbReference type="SAM" id="MobiDB-lite"/>
    </source>
</evidence>
<evidence type="ECO:0000256" key="2">
    <source>
        <dbReference type="ARBA" id="ARBA00022475"/>
    </source>
</evidence>
<evidence type="ECO:0000313" key="9">
    <source>
        <dbReference type="Proteomes" id="UP000582016"/>
    </source>
</evidence>
<keyword evidence="2" id="KW-1003">Cell membrane</keyword>
<feature type="region of interest" description="Disordered" evidence="6">
    <location>
        <begin position="456"/>
        <end position="475"/>
    </location>
</feature>
<dbReference type="Proteomes" id="UP000582016">
    <property type="component" value="Unassembled WGS sequence"/>
</dbReference>
<accession>A0A8H5J0Y5</accession>
<feature type="transmembrane region" description="Helical" evidence="7">
    <location>
        <begin position="12"/>
        <end position="35"/>
    </location>
</feature>
<proteinExistence type="predicted"/>
<evidence type="ECO:0000256" key="3">
    <source>
        <dbReference type="ARBA" id="ARBA00022676"/>
    </source>
</evidence>
<keyword evidence="4 8" id="KW-0808">Transferase</keyword>
<comment type="caution">
    <text evidence="8">The sequence shown here is derived from an EMBL/GenBank/DDBJ whole genome shotgun (WGS) entry which is preliminary data.</text>
</comment>
<dbReference type="GO" id="GO:0085029">
    <property type="term" value="P:extracellular matrix assembly"/>
    <property type="evidence" value="ECO:0007669"/>
    <property type="project" value="TreeGrafter"/>
</dbReference>
<evidence type="ECO:0000256" key="5">
    <source>
        <dbReference type="ARBA" id="ARBA00023136"/>
    </source>
</evidence>
<keyword evidence="3" id="KW-0328">Glycosyltransferase</keyword>
<dbReference type="Gene3D" id="3.90.550.10">
    <property type="entry name" value="Spore Coat Polysaccharide Biosynthesis Protein SpsA, Chain A"/>
    <property type="match status" value="1"/>
</dbReference>
<dbReference type="InterPro" id="IPR029044">
    <property type="entry name" value="Nucleotide-diphossugar_trans"/>
</dbReference>
<feature type="transmembrane region" description="Helical" evidence="7">
    <location>
        <begin position="388"/>
        <end position="412"/>
    </location>
</feature>
<evidence type="ECO:0000256" key="7">
    <source>
        <dbReference type="SAM" id="Phobius"/>
    </source>
</evidence>
<dbReference type="GO" id="GO:0005886">
    <property type="term" value="C:plasma membrane"/>
    <property type="evidence" value="ECO:0007669"/>
    <property type="project" value="UniProtKB-SubCell"/>
</dbReference>
<comment type="subcellular location">
    <subcellularLocation>
        <location evidence="1">Cell membrane</location>
    </subcellularLocation>
</comment>
<gene>
    <name evidence="8" type="ORF">FPHYL_10683</name>
</gene>
<name>A0A8H5J0Y5_9HYPO</name>
<sequence length="520" mass="57151">MASLPNKSFYLSFRVCCGILNIFGTLTTLAITSLYMPTTTEGYLKTLLSFCLAAMAFNETGTILAWINYKPIPSSTADADLPFVTVVIPAYNESAFIKLAMDSVTHSDYPRPKLQVVVIDDGSTDDTWECMTLAALSLNKNGIACVTRRHRVNKGKRSAVCTGFRLAKGEMIVSLDSDSILHPSAIRNLMVPLLKGDQVGGVAGHLAALNIEHKTLPRLLDVLFNTGGNIPRAAQSQAGSFVNILPGALSAFRASAVMPLLDSLCQTTFFGAPLRHGEDVELTMGLLQANWTTVYQSNAVVYTTVPETAVRTLLMYTRWERSSYVYLCIGFFRMAFERVMARLKKQPLDIGDQSHGCPESRDLSDDISVLKSQNLTQTIPLPYLLSSLYLLLNLVTTACSNPFLIILTVNLVRFTVSYPYMTPFLVGTMAIKSCLSGLLLVADAKQEDEDVKDPTVCTGLQTSTTGRKQENKELNPQSKRARLAWQLQYTGLAGLFQTVLVSWSSIIALFTLTSQSWLTR</sequence>
<evidence type="ECO:0000256" key="1">
    <source>
        <dbReference type="ARBA" id="ARBA00004236"/>
    </source>
</evidence>
<feature type="transmembrane region" description="Helical" evidence="7">
    <location>
        <begin position="424"/>
        <end position="442"/>
    </location>
</feature>
<keyword evidence="9" id="KW-1185">Reference proteome</keyword>
<dbReference type="Pfam" id="PF13641">
    <property type="entry name" value="Glyco_tranf_2_3"/>
    <property type="match status" value="1"/>
</dbReference>
<dbReference type="AlphaFoldDB" id="A0A8H5J0Y5"/>
<feature type="transmembrane region" description="Helical" evidence="7">
    <location>
        <begin position="47"/>
        <end position="67"/>
    </location>
</feature>
<keyword evidence="5 7" id="KW-0472">Membrane</keyword>
<dbReference type="PANTHER" id="PTHR22913">
    <property type="entry name" value="HYALURONAN SYNTHASE"/>
    <property type="match status" value="1"/>
</dbReference>
<protein>
    <submittedName>
        <fullName evidence="8">Glycosyltransferase family 2</fullName>
    </submittedName>
</protein>
<dbReference type="EMBL" id="JAAOAQ010000479">
    <property type="protein sequence ID" value="KAF5545568.1"/>
    <property type="molecule type" value="Genomic_DNA"/>
</dbReference>
<keyword evidence="7" id="KW-1133">Transmembrane helix</keyword>